<dbReference type="InterPro" id="IPR006068">
    <property type="entry name" value="ATPase_P-typ_cation-transptr_C"/>
</dbReference>
<evidence type="ECO:0000256" key="7">
    <source>
        <dbReference type="ARBA" id="ARBA00022989"/>
    </source>
</evidence>
<dbReference type="GO" id="GO:0005886">
    <property type="term" value="C:plasma membrane"/>
    <property type="evidence" value="ECO:0007669"/>
    <property type="project" value="TreeGrafter"/>
</dbReference>
<dbReference type="Gene3D" id="1.20.1110.10">
    <property type="entry name" value="Calcium-transporting ATPase, transmembrane domain"/>
    <property type="match status" value="1"/>
</dbReference>
<keyword evidence="7 9" id="KW-1133">Transmembrane helix</keyword>
<keyword evidence="5" id="KW-0067">ATP-binding</keyword>
<evidence type="ECO:0000313" key="11">
    <source>
        <dbReference type="EMBL" id="MCH4822953.1"/>
    </source>
</evidence>
<feature type="transmembrane region" description="Helical" evidence="9">
    <location>
        <begin position="82"/>
        <end position="103"/>
    </location>
</feature>
<dbReference type="GO" id="GO:0036376">
    <property type="term" value="P:sodium ion export across plasma membrane"/>
    <property type="evidence" value="ECO:0007669"/>
    <property type="project" value="TreeGrafter"/>
</dbReference>
<feature type="transmembrane region" description="Helical" evidence="9">
    <location>
        <begin position="242"/>
        <end position="263"/>
    </location>
</feature>
<dbReference type="GO" id="GO:0005391">
    <property type="term" value="F:P-type sodium:potassium-exchanging transporter activity"/>
    <property type="evidence" value="ECO:0007669"/>
    <property type="project" value="TreeGrafter"/>
</dbReference>
<dbReference type="PANTHER" id="PTHR43294:SF20">
    <property type="entry name" value="P-TYPE ATPASE"/>
    <property type="match status" value="1"/>
</dbReference>
<keyword evidence="6" id="KW-1278">Translocase</keyword>
<dbReference type="Pfam" id="PF00690">
    <property type="entry name" value="Cation_ATPase_N"/>
    <property type="match status" value="1"/>
</dbReference>
<dbReference type="SFLD" id="SFLDF00027">
    <property type="entry name" value="p-type_atpase"/>
    <property type="match status" value="1"/>
</dbReference>
<dbReference type="Gene3D" id="3.40.50.1000">
    <property type="entry name" value="HAD superfamily/HAD-like"/>
    <property type="match status" value="1"/>
</dbReference>
<keyword evidence="8 9" id="KW-0472">Membrane</keyword>
<evidence type="ECO:0000256" key="1">
    <source>
        <dbReference type="ARBA" id="ARBA00004141"/>
    </source>
</evidence>
<accession>A0A9X1V598</accession>
<comment type="caution">
    <text evidence="11">The sequence shown here is derived from an EMBL/GenBank/DDBJ whole genome shotgun (WGS) entry which is preliminary data.</text>
</comment>
<feature type="domain" description="Cation-transporting P-type ATPase N-terminal" evidence="10">
    <location>
        <begin position="4"/>
        <end position="78"/>
    </location>
</feature>
<keyword evidence="3 9" id="KW-0812">Transmembrane</keyword>
<dbReference type="GO" id="GO:0005524">
    <property type="term" value="F:ATP binding"/>
    <property type="evidence" value="ECO:0007669"/>
    <property type="project" value="UniProtKB-KW"/>
</dbReference>
<dbReference type="InterPro" id="IPR023299">
    <property type="entry name" value="ATPase_P-typ_cyto_dom_N"/>
</dbReference>
<evidence type="ECO:0000259" key="10">
    <source>
        <dbReference type="SMART" id="SM00831"/>
    </source>
</evidence>
<feature type="transmembrane region" description="Helical" evidence="9">
    <location>
        <begin position="854"/>
        <end position="873"/>
    </location>
</feature>
<feature type="transmembrane region" description="Helical" evidence="9">
    <location>
        <begin position="821"/>
        <end position="842"/>
    </location>
</feature>
<evidence type="ECO:0000256" key="2">
    <source>
        <dbReference type="ARBA" id="ARBA00005675"/>
    </source>
</evidence>
<gene>
    <name evidence="11" type="ORF">ML462_07175</name>
</gene>
<dbReference type="Pfam" id="PF00122">
    <property type="entry name" value="E1-E2_ATPase"/>
    <property type="match status" value="1"/>
</dbReference>
<keyword evidence="12" id="KW-1185">Reference proteome</keyword>
<dbReference type="EMBL" id="JAKVTV010000002">
    <property type="protein sequence ID" value="MCH4822953.1"/>
    <property type="molecule type" value="Genomic_DNA"/>
</dbReference>
<dbReference type="Gene3D" id="3.40.1110.10">
    <property type="entry name" value="Calcium-transporting ATPase, cytoplasmic domain N"/>
    <property type="match status" value="1"/>
</dbReference>
<evidence type="ECO:0000313" key="12">
    <source>
        <dbReference type="Proteomes" id="UP001139226"/>
    </source>
</evidence>
<dbReference type="Pfam" id="PF08282">
    <property type="entry name" value="Hydrolase_3"/>
    <property type="match status" value="1"/>
</dbReference>
<dbReference type="Pfam" id="PF00689">
    <property type="entry name" value="Cation_ATPase_C"/>
    <property type="match status" value="1"/>
</dbReference>
<comment type="similarity">
    <text evidence="2">Belongs to the cation transport ATPase (P-type) (TC 3.A.3) family. Type IIA subfamily.</text>
</comment>
<dbReference type="GO" id="GO:0006883">
    <property type="term" value="P:intracellular sodium ion homeostasis"/>
    <property type="evidence" value="ECO:0007669"/>
    <property type="project" value="TreeGrafter"/>
</dbReference>
<reference evidence="11" key="1">
    <citation type="submission" date="2022-03" db="EMBL/GenBank/DDBJ databases">
        <title>Gramella crocea sp. nov., isolated from activated sludge of a seafood processing plant.</title>
        <authorList>
            <person name="Zhang X."/>
        </authorList>
    </citation>
    <scope>NUCLEOTIDE SEQUENCE</scope>
    <source>
        <strain evidence="11">YJ019</strain>
    </source>
</reference>
<evidence type="ECO:0000256" key="5">
    <source>
        <dbReference type="ARBA" id="ARBA00022840"/>
    </source>
</evidence>
<feature type="transmembrane region" description="Helical" evidence="9">
    <location>
        <begin position="757"/>
        <end position="776"/>
    </location>
</feature>
<dbReference type="SUPFAM" id="SSF81660">
    <property type="entry name" value="Metal cation-transporting ATPase, ATP-binding domain N"/>
    <property type="match status" value="1"/>
</dbReference>
<dbReference type="NCBIfam" id="TIGR01494">
    <property type="entry name" value="ATPase_P-type"/>
    <property type="match status" value="2"/>
</dbReference>
<evidence type="ECO:0000256" key="3">
    <source>
        <dbReference type="ARBA" id="ARBA00022692"/>
    </source>
</evidence>
<dbReference type="InterPro" id="IPR036412">
    <property type="entry name" value="HAD-like_sf"/>
</dbReference>
<dbReference type="InterPro" id="IPR044492">
    <property type="entry name" value="P_typ_ATPase_HD_dom"/>
</dbReference>
<dbReference type="GO" id="GO:0016887">
    <property type="term" value="F:ATP hydrolysis activity"/>
    <property type="evidence" value="ECO:0007669"/>
    <property type="project" value="InterPro"/>
</dbReference>
<dbReference type="Pfam" id="PF13246">
    <property type="entry name" value="Cation_ATPase"/>
    <property type="match status" value="1"/>
</dbReference>
<dbReference type="SUPFAM" id="SSF81653">
    <property type="entry name" value="Calcium ATPase, transduction domain A"/>
    <property type="match status" value="1"/>
</dbReference>
<dbReference type="GO" id="GO:0030007">
    <property type="term" value="P:intracellular potassium ion homeostasis"/>
    <property type="evidence" value="ECO:0007669"/>
    <property type="project" value="TreeGrafter"/>
</dbReference>
<dbReference type="AlphaFoldDB" id="A0A9X1V598"/>
<evidence type="ECO:0000256" key="4">
    <source>
        <dbReference type="ARBA" id="ARBA00022741"/>
    </source>
</evidence>
<dbReference type="RefSeq" id="WP_240713127.1">
    <property type="nucleotide sequence ID" value="NZ_JAKVTV010000002.1"/>
</dbReference>
<dbReference type="InterPro" id="IPR050510">
    <property type="entry name" value="Cation_transp_ATPase_P-type"/>
</dbReference>
<organism evidence="11 12">
    <name type="scientific">Christiangramia lutea</name>
    <dbReference type="NCBI Taxonomy" id="1607951"/>
    <lineage>
        <taxon>Bacteria</taxon>
        <taxon>Pseudomonadati</taxon>
        <taxon>Bacteroidota</taxon>
        <taxon>Flavobacteriia</taxon>
        <taxon>Flavobacteriales</taxon>
        <taxon>Flavobacteriaceae</taxon>
        <taxon>Christiangramia</taxon>
    </lineage>
</organism>
<dbReference type="InterPro" id="IPR023298">
    <property type="entry name" value="ATPase_P-typ_TM_dom_sf"/>
</dbReference>
<comment type="subcellular location">
    <subcellularLocation>
        <location evidence="1">Membrane</location>
        <topology evidence="1">Multi-pass membrane protein</topology>
    </subcellularLocation>
</comment>
<dbReference type="SMART" id="SM00831">
    <property type="entry name" value="Cation_ATPase_N"/>
    <property type="match status" value="1"/>
</dbReference>
<evidence type="ECO:0000256" key="9">
    <source>
        <dbReference type="SAM" id="Phobius"/>
    </source>
</evidence>
<dbReference type="PRINTS" id="PR00120">
    <property type="entry name" value="HATPASE"/>
</dbReference>
<dbReference type="InterPro" id="IPR008250">
    <property type="entry name" value="ATPase_P-typ_transduc_dom_A_sf"/>
</dbReference>
<keyword evidence="4" id="KW-0547">Nucleotide-binding</keyword>
<dbReference type="SUPFAM" id="SSF81665">
    <property type="entry name" value="Calcium ATPase, transmembrane domain M"/>
    <property type="match status" value="1"/>
</dbReference>
<sequence>MLKNAYNLSVKEVIDRLQSDPDNGLSSNAVNERLKRFGENKLTRNKPKTAWQILLDQFLSPIVYILVGAMFLALFFNEILEAIAILLVIIINTAIGFFMEFQAVKSFTALKKMVQTRTMVVRDGVTKEMASISLVPGDIIFINEGDVIPADARLIEQSALLLKESMLTGESEDVPKNLEKLSLGLRITEQKNMVFNGTVVSRGNAKAIVCATGDKTAIGEINIMTQKAEDRSAPLQKKLTTLTYWLIIFTLVLAAIIAVSGFFTSADTELMLKTAIALAVAAIPEGLPVVATITLARGMVKLSKQQVVIKNLDSVQTLGETNTICTDKTGTLTENKMKVRTVEFEDHKIELENGIERLPNKTRHNVFEELVRVAVLCNYSNPAKLNKHGDVIDQALMEFTSELGINVEKIIKDHPESHDYPFDVELKLMATVNHLNKEFLVCVKGAPENVLQHCTSIMVDDKVVPLTDKKYWLDKIDLLASKGLKVLAFARKIIKSKETNKHSCIDKLTLLGIVGFLDPPREDIKQTIQIYREAGIDVKMLTGDHPGTAMNIAESIGIFENEELAKRVIVGADYSDFNNIDSDEKSGLLRANVFARMLPQQKLQLIKFFQKNQGVVGMLGDGVNDAPALKAADIGIAMGIRGTEAAKEAADVILLDDKFTAIKLAIHQGRAIFENIRYFVIFLISCNLAEVISVSVASFTKLPMPLLPMQILYLNLVTDIFPALALGLGKGSKGIMKNKPRPPGEAILTRKHWSSTVMYGISITLSVIGVVIYAHGFMKASFMETNNMAFNTLVFAQLINVFNLPGRKTSFWKNEITQNKWIWIALALSVIITYLGYSIPFLSDVLSLGDLSFYQVYISILFAVLSLVISQILKRSGVIS</sequence>
<protein>
    <submittedName>
        <fullName evidence="11">Cation-transporting P-type ATPase</fullName>
    </submittedName>
</protein>
<evidence type="ECO:0000256" key="6">
    <source>
        <dbReference type="ARBA" id="ARBA00022967"/>
    </source>
</evidence>
<feature type="transmembrane region" description="Helical" evidence="9">
    <location>
        <begin position="788"/>
        <end position="805"/>
    </location>
</feature>
<dbReference type="SUPFAM" id="SSF56784">
    <property type="entry name" value="HAD-like"/>
    <property type="match status" value="1"/>
</dbReference>
<dbReference type="PROSITE" id="PS00154">
    <property type="entry name" value="ATPASE_E1_E2"/>
    <property type="match status" value="1"/>
</dbReference>
<feature type="transmembrane region" description="Helical" evidence="9">
    <location>
        <begin position="711"/>
        <end position="729"/>
    </location>
</feature>
<feature type="transmembrane region" description="Helical" evidence="9">
    <location>
        <begin position="53"/>
        <end position="76"/>
    </location>
</feature>
<dbReference type="InterPro" id="IPR001757">
    <property type="entry name" value="P_typ_ATPase"/>
</dbReference>
<dbReference type="SFLD" id="SFLDS00003">
    <property type="entry name" value="Haloacid_Dehalogenase"/>
    <property type="match status" value="1"/>
</dbReference>
<name>A0A9X1V598_9FLAO</name>
<dbReference type="Proteomes" id="UP001139226">
    <property type="component" value="Unassembled WGS sequence"/>
</dbReference>
<dbReference type="Gene3D" id="2.70.150.10">
    <property type="entry name" value="Calcium-transporting ATPase, cytoplasmic transduction domain A"/>
    <property type="match status" value="1"/>
</dbReference>
<dbReference type="PANTHER" id="PTHR43294">
    <property type="entry name" value="SODIUM/POTASSIUM-TRANSPORTING ATPASE SUBUNIT ALPHA"/>
    <property type="match status" value="1"/>
</dbReference>
<feature type="transmembrane region" description="Helical" evidence="9">
    <location>
        <begin position="678"/>
        <end position="699"/>
    </location>
</feature>
<dbReference type="InterPro" id="IPR059000">
    <property type="entry name" value="ATPase_P-type_domA"/>
</dbReference>
<feature type="transmembrane region" description="Helical" evidence="9">
    <location>
        <begin position="275"/>
        <end position="296"/>
    </location>
</feature>
<dbReference type="InterPro" id="IPR023214">
    <property type="entry name" value="HAD_sf"/>
</dbReference>
<dbReference type="GO" id="GO:1902600">
    <property type="term" value="P:proton transmembrane transport"/>
    <property type="evidence" value="ECO:0007669"/>
    <property type="project" value="TreeGrafter"/>
</dbReference>
<dbReference type="GO" id="GO:1990573">
    <property type="term" value="P:potassium ion import across plasma membrane"/>
    <property type="evidence" value="ECO:0007669"/>
    <property type="project" value="TreeGrafter"/>
</dbReference>
<evidence type="ECO:0000256" key="8">
    <source>
        <dbReference type="ARBA" id="ARBA00023136"/>
    </source>
</evidence>
<dbReference type="InterPro" id="IPR004014">
    <property type="entry name" value="ATPase_P-typ_cation-transptr_N"/>
</dbReference>
<dbReference type="InterPro" id="IPR018303">
    <property type="entry name" value="ATPase_P-typ_P_site"/>
</dbReference>
<proteinExistence type="inferred from homology"/>
<dbReference type="PRINTS" id="PR00119">
    <property type="entry name" value="CATATPASE"/>
</dbReference>
<dbReference type="SFLD" id="SFLDG00002">
    <property type="entry name" value="C1.7:_P-type_atpase_like"/>
    <property type="match status" value="1"/>
</dbReference>